<dbReference type="AlphaFoldDB" id="A0A9Q3FMP6"/>
<reference evidence="2" key="1">
    <citation type="submission" date="2021-03" db="EMBL/GenBank/DDBJ databases">
        <title>Draft genome sequence of rust myrtle Austropuccinia psidii MF-1, a brazilian biotype.</title>
        <authorList>
            <person name="Quecine M.C."/>
            <person name="Pachon D.M.R."/>
            <person name="Bonatelli M.L."/>
            <person name="Correr F.H."/>
            <person name="Franceschini L.M."/>
            <person name="Leite T.F."/>
            <person name="Margarido G.R.A."/>
            <person name="Almeida C.A."/>
            <person name="Ferrarezi J.A."/>
            <person name="Labate C.A."/>
        </authorList>
    </citation>
    <scope>NUCLEOTIDE SEQUENCE</scope>
    <source>
        <strain evidence="2">MF-1</strain>
    </source>
</reference>
<evidence type="ECO:0000313" key="3">
    <source>
        <dbReference type="Proteomes" id="UP000765509"/>
    </source>
</evidence>
<feature type="region of interest" description="Disordered" evidence="1">
    <location>
        <begin position="81"/>
        <end position="101"/>
    </location>
</feature>
<sequence length="101" mass="11078">MTSVFGGWGDLDCEHPSADGGVTFLKGDLVCASLPFFLFKNASLPLSDNNESSETSANLGFQNKDWVQTVQTSQWHRFHQKPLHKDDNGGTGPHTIFGILQ</sequence>
<evidence type="ECO:0000256" key="1">
    <source>
        <dbReference type="SAM" id="MobiDB-lite"/>
    </source>
</evidence>
<dbReference type="Proteomes" id="UP000765509">
    <property type="component" value="Unassembled WGS sequence"/>
</dbReference>
<proteinExistence type="predicted"/>
<dbReference type="EMBL" id="AVOT02045952">
    <property type="protein sequence ID" value="MBW0541282.1"/>
    <property type="molecule type" value="Genomic_DNA"/>
</dbReference>
<name>A0A9Q3FMP6_9BASI</name>
<organism evidence="2 3">
    <name type="scientific">Austropuccinia psidii MF-1</name>
    <dbReference type="NCBI Taxonomy" id="1389203"/>
    <lineage>
        <taxon>Eukaryota</taxon>
        <taxon>Fungi</taxon>
        <taxon>Dikarya</taxon>
        <taxon>Basidiomycota</taxon>
        <taxon>Pucciniomycotina</taxon>
        <taxon>Pucciniomycetes</taxon>
        <taxon>Pucciniales</taxon>
        <taxon>Sphaerophragmiaceae</taxon>
        <taxon>Austropuccinia</taxon>
    </lineage>
</organism>
<gene>
    <name evidence="2" type="ORF">O181_080997</name>
</gene>
<comment type="caution">
    <text evidence="2">The sequence shown here is derived from an EMBL/GenBank/DDBJ whole genome shotgun (WGS) entry which is preliminary data.</text>
</comment>
<keyword evidence="3" id="KW-1185">Reference proteome</keyword>
<protein>
    <submittedName>
        <fullName evidence="2">Uncharacterized protein</fullName>
    </submittedName>
</protein>
<evidence type="ECO:0000313" key="2">
    <source>
        <dbReference type="EMBL" id="MBW0541282.1"/>
    </source>
</evidence>
<accession>A0A9Q3FMP6</accession>